<dbReference type="EMBL" id="JABXYM010000001">
    <property type="protein sequence ID" value="MCR6096377.1"/>
    <property type="molecule type" value="Genomic_DNA"/>
</dbReference>
<dbReference type="Proteomes" id="UP001057753">
    <property type="component" value="Unassembled WGS sequence"/>
</dbReference>
<dbReference type="InterPro" id="IPR035895">
    <property type="entry name" value="HPr-like_sf"/>
</dbReference>
<proteinExistence type="predicted"/>
<evidence type="ECO:0000313" key="3">
    <source>
        <dbReference type="Proteomes" id="UP001057753"/>
    </source>
</evidence>
<dbReference type="SUPFAM" id="SSF55594">
    <property type="entry name" value="HPr-like"/>
    <property type="match status" value="1"/>
</dbReference>
<comment type="caution">
    <text evidence="2">The sequence shown here is derived from an EMBL/GenBank/DDBJ whole genome shotgun (WGS) entry which is preliminary data.</text>
</comment>
<evidence type="ECO:0000313" key="2">
    <source>
        <dbReference type="EMBL" id="MCR6096377.1"/>
    </source>
</evidence>
<dbReference type="AlphaFoldDB" id="A0A9Q4FYQ5"/>
<reference evidence="2" key="1">
    <citation type="submission" date="2020-06" db="EMBL/GenBank/DDBJ databases">
        <title>Insight into the genomes of haloalkaliphilic bacilli from Kenyan soda lakes.</title>
        <authorList>
            <person name="Mwirichia R."/>
            <person name="Villamizar G.C."/>
            <person name="Poehlein A."/>
            <person name="Mugweru J."/>
            <person name="Kipnyargis A."/>
            <person name="Kiplimo D."/>
            <person name="Orwa P."/>
            <person name="Daniel R."/>
        </authorList>
    </citation>
    <scope>NUCLEOTIDE SEQUENCE</scope>
    <source>
        <strain evidence="2">B1096_S55</strain>
    </source>
</reference>
<name>A0A9Q4FYQ5_SALAG</name>
<sequence length="93" mass="10294">MKLSKDIQLNEPFNMSKVLKLVQLCSTFSSDIYIHKNMTAYNSKCVLGTANIIISMKENDHFFISADGSDAKEALDQVGAFFEKTGAESPVKV</sequence>
<keyword evidence="3" id="KW-1185">Reference proteome</keyword>
<dbReference type="RefSeq" id="WP_257820997.1">
    <property type="nucleotide sequence ID" value="NZ_JABXYM010000001.1"/>
</dbReference>
<gene>
    <name evidence="2" type="ORF">HXA33_07415</name>
</gene>
<evidence type="ECO:0000259" key="1">
    <source>
        <dbReference type="Pfam" id="PF00381"/>
    </source>
</evidence>
<feature type="domain" description="HPr" evidence="1">
    <location>
        <begin position="20"/>
        <end position="83"/>
    </location>
</feature>
<organism evidence="2 3">
    <name type="scientific">Salipaludibacillus agaradhaerens</name>
    <name type="common">Bacillus agaradhaerens</name>
    <dbReference type="NCBI Taxonomy" id="76935"/>
    <lineage>
        <taxon>Bacteria</taxon>
        <taxon>Bacillati</taxon>
        <taxon>Bacillota</taxon>
        <taxon>Bacilli</taxon>
        <taxon>Bacillales</taxon>
        <taxon>Bacillaceae</taxon>
    </lineage>
</organism>
<dbReference type="InterPro" id="IPR000032">
    <property type="entry name" value="HPr-like"/>
</dbReference>
<protein>
    <submittedName>
        <fullName evidence="2">HPr family phosphocarrier protein</fullName>
    </submittedName>
</protein>
<accession>A0A9Q4FYQ5</accession>
<dbReference type="Gene3D" id="3.30.1340.10">
    <property type="entry name" value="HPr-like"/>
    <property type="match status" value="1"/>
</dbReference>
<dbReference type="Pfam" id="PF00381">
    <property type="entry name" value="PTS-HPr"/>
    <property type="match status" value="1"/>
</dbReference>